<proteinExistence type="predicted"/>
<keyword evidence="2" id="KW-0378">Hydrolase</keyword>
<evidence type="ECO:0000256" key="1">
    <source>
        <dbReference type="SAM" id="MobiDB-lite"/>
    </source>
</evidence>
<dbReference type="EMBL" id="BGKA01000333">
    <property type="protein sequence ID" value="GBH21644.1"/>
    <property type="molecule type" value="Genomic_DNA"/>
</dbReference>
<gene>
    <name evidence="2" type="ORF">KPSA3_07696</name>
</gene>
<sequence>MILTRTQRCAGACSALDALSDLSMGIDHDQTLLDVLTLQDDRAGVPRVVVQVAITILAQDVVDPNRPGKPAMFGLLPDAIIALKQPPAAHVAFLTIGRGDVLVRRTLGASNDPGGDAWTRHDHRKSSPKSLFHGGSDQQS</sequence>
<reference evidence="2 3" key="1">
    <citation type="submission" date="2018-04" db="EMBL/GenBank/DDBJ databases">
        <title>Draft genome sequence of Pseudomonas syringae pv. actinidiae biovar 3 strains isolated from kiwifruit in Kagawa prefecture.</title>
        <authorList>
            <person name="Tabuchi M."/>
            <person name="Saito M."/>
            <person name="Fujiwara S."/>
            <person name="Sasa N."/>
            <person name="Akimitsu K."/>
            <person name="Gomi K."/>
            <person name="Konishi-Sugita S."/>
            <person name="Hamano K."/>
            <person name="Kataoka I."/>
        </authorList>
    </citation>
    <scope>NUCLEOTIDE SEQUENCE [LARGE SCALE GENOMIC DNA]</scope>
    <source>
        <strain evidence="2 3">MAFF212211</strain>
    </source>
</reference>
<comment type="caution">
    <text evidence="2">The sequence shown here is derived from an EMBL/GenBank/DDBJ whole genome shotgun (WGS) entry which is preliminary data.</text>
</comment>
<dbReference type="GO" id="GO:0016787">
    <property type="term" value="F:hydrolase activity"/>
    <property type="evidence" value="ECO:0007669"/>
    <property type="project" value="UniProtKB-KW"/>
</dbReference>
<organism evidence="2 3">
    <name type="scientific">Pseudomonas syringae pv. actinidiae</name>
    <dbReference type="NCBI Taxonomy" id="103796"/>
    <lineage>
        <taxon>Bacteria</taxon>
        <taxon>Pseudomonadati</taxon>
        <taxon>Pseudomonadota</taxon>
        <taxon>Gammaproteobacteria</taxon>
        <taxon>Pseudomonadales</taxon>
        <taxon>Pseudomonadaceae</taxon>
        <taxon>Pseudomonas</taxon>
        <taxon>Pseudomonas syringae</taxon>
    </lineage>
</organism>
<name>A0AAN4TQP8_PSESF</name>
<feature type="region of interest" description="Disordered" evidence="1">
    <location>
        <begin position="112"/>
        <end position="140"/>
    </location>
</feature>
<evidence type="ECO:0000313" key="2">
    <source>
        <dbReference type="EMBL" id="GBH21644.1"/>
    </source>
</evidence>
<dbReference type="Proteomes" id="UP000248291">
    <property type="component" value="Unassembled WGS sequence"/>
</dbReference>
<accession>A0AAN4TQP8</accession>
<evidence type="ECO:0000313" key="3">
    <source>
        <dbReference type="Proteomes" id="UP000248291"/>
    </source>
</evidence>
<protein>
    <submittedName>
        <fullName evidence="2">Metal-dependent hydrolase</fullName>
    </submittedName>
</protein>
<dbReference type="AlphaFoldDB" id="A0AAN4TQP8"/>